<name>A0A1G2T2K1_9BACT</name>
<evidence type="ECO:0000313" key="5">
    <source>
        <dbReference type="EMBL" id="OHA91517.1"/>
    </source>
</evidence>
<dbReference type="Gene3D" id="1.10.101.10">
    <property type="entry name" value="PGBD-like superfamily/PGBD"/>
    <property type="match status" value="1"/>
</dbReference>
<dbReference type="InterPro" id="IPR036365">
    <property type="entry name" value="PGBD-like_sf"/>
</dbReference>
<dbReference type="InterPro" id="IPR036366">
    <property type="entry name" value="PGBDSf"/>
</dbReference>
<evidence type="ECO:0000256" key="3">
    <source>
        <dbReference type="SAM" id="SignalP"/>
    </source>
</evidence>
<gene>
    <name evidence="5" type="ORF">A2758_00140</name>
</gene>
<dbReference type="InterPro" id="IPR002477">
    <property type="entry name" value="Peptidoglycan-bd-like"/>
</dbReference>
<evidence type="ECO:0000256" key="2">
    <source>
        <dbReference type="SAM" id="MobiDB-lite"/>
    </source>
</evidence>
<feature type="coiled-coil region" evidence="1">
    <location>
        <begin position="168"/>
        <end position="195"/>
    </location>
</feature>
<evidence type="ECO:0000313" key="6">
    <source>
        <dbReference type="Proteomes" id="UP000178612"/>
    </source>
</evidence>
<reference evidence="5 6" key="1">
    <citation type="journal article" date="2016" name="Nat. Commun.">
        <title>Thousands of microbial genomes shed light on interconnected biogeochemical processes in an aquifer system.</title>
        <authorList>
            <person name="Anantharaman K."/>
            <person name="Brown C.T."/>
            <person name="Hug L.A."/>
            <person name="Sharon I."/>
            <person name="Castelle C.J."/>
            <person name="Probst A.J."/>
            <person name="Thomas B.C."/>
            <person name="Singh A."/>
            <person name="Wilkins M.J."/>
            <person name="Karaoz U."/>
            <person name="Brodie E.L."/>
            <person name="Williams K.H."/>
            <person name="Hubbard S.S."/>
            <person name="Banfield J.F."/>
        </authorList>
    </citation>
    <scope>NUCLEOTIDE SEQUENCE [LARGE SCALE GENOMIC DNA]</scope>
</reference>
<feature type="compositionally biased region" description="Low complexity" evidence="2">
    <location>
        <begin position="125"/>
        <end position="140"/>
    </location>
</feature>
<evidence type="ECO:0000259" key="4">
    <source>
        <dbReference type="Pfam" id="PF01471"/>
    </source>
</evidence>
<organism evidence="5 6">
    <name type="scientific">Candidatus Zambryskibacteria bacterium RIFCSPHIGHO2_01_FULL_49_18</name>
    <dbReference type="NCBI Taxonomy" id="1802740"/>
    <lineage>
        <taxon>Bacteria</taxon>
        <taxon>Candidatus Zambryskiibacteriota</taxon>
    </lineage>
</organism>
<keyword evidence="3" id="KW-0732">Signal</keyword>
<dbReference type="SUPFAM" id="SSF47090">
    <property type="entry name" value="PGBD-like"/>
    <property type="match status" value="1"/>
</dbReference>
<feature type="compositionally biased region" description="Gly residues" evidence="2">
    <location>
        <begin position="141"/>
        <end position="151"/>
    </location>
</feature>
<sequence length="291" mass="28907">MKKLLIPALVLGSFLPAMAFAAYNDVSLTTNARISSNSITLDVSGTDAAVESLAVGSGTFTAVLQSGSNLKVSPSSNTQMVYDVTYTGSNAPQVDYVCTAATSTLTVTASSQTTLVVTPLSTACSGPGESTSGSTGSSGSSSGGGGGGGGTTVAVAPNPVPVAAQATYSTKEAQIQSIMQAIAALQAQMQALTGAPAAQVSAVSGKITSNLSAGSRGSSVKTLQQFLNTRGFAVASSGPGSPGRETEMFGSLTVKAVQKFQEQYGIAKPGVPGYGTVGPKTRAKINELSGN</sequence>
<dbReference type="EMBL" id="MHVJ01000011">
    <property type="protein sequence ID" value="OHA91517.1"/>
    <property type="molecule type" value="Genomic_DNA"/>
</dbReference>
<accession>A0A1G2T2K1</accession>
<proteinExistence type="predicted"/>
<dbReference type="Pfam" id="PF01471">
    <property type="entry name" value="PG_binding_1"/>
    <property type="match status" value="1"/>
</dbReference>
<feature type="region of interest" description="Disordered" evidence="2">
    <location>
        <begin position="122"/>
        <end position="154"/>
    </location>
</feature>
<comment type="caution">
    <text evidence="5">The sequence shown here is derived from an EMBL/GenBank/DDBJ whole genome shotgun (WGS) entry which is preliminary data.</text>
</comment>
<feature type="signal peptide" evidence="3">
    <location>
        <begin position="1"/>
        <end position="19"/>
    </location>
</feature>
<keyword evidence="1" id="KW-0175">Coiled coil</keyword>
<feature type="domain" description="Peptidoglycan binding-like" evidence="4">
    <location>
        <begin position="216"/>
        <end position="277"/>
    </location>
</feature>
<evidence type="ECO:0000256" key="1">
    <source>
        <dbReference type="SAM" id="Coils"/>
    </source>
</evidence>
<dbReference type="Proteomes" id="UP000178612">
    <property type="component" value="Unassembled WGS sequence"/>
</dbReference>
<dbReference type="AlphaFoldDB" id="A0A1G2T2K1"/>
<feature type="chain" id="PRO_5009584525" description="Peptidoglycan binding-like domain-containing protein" evidence="3">
    <location>
        <begin position="20"/>
        <end position="291"/>
    </location>
</feature>
<protein>
    <recommendedName>
        <fullName evidence="4">Peptidoglycan binding-like domain-containing protein</fullName>
    </recommendedName>
</protein>